<dbReference type="Pfam" id="PF00015">
    <property type="entry name" value="MCPsignal"/>
    <property type="match status" value="1"/>
</dbReference>
<evidence type="ECO:0000256" key="4">
    <source>
        <dbReference type="ARBA" id="ARBA00023136"/>
    </source>
</evidence>
<reference evidence="11" key="1">
    <citation type="submission" date="2020-07" db="EMBL/GenBank/DDBJ databases">
        <title>Nitrate ammonifying Pseudomonas campi sp. nov. isolated from German agricultural grassland.</title>
        <authorList>
            <person name="Timsy T."/>
            <person name="Ulrich A."/>
            <person name="Spanner T."/>
            <person name="Foesel B."/>
            <person name="Kolb S."/>
            <person name="Horn M.A."/>
            <person name="Behrendt U."/>
        </authorList>
    </citation>
    <scope>NUCLEOTIDE SEQUENCE</scope>
    <source>
        <strain evidence="11">S1-A32-2</strain>
    </source>
</reference>
<dbReference type="EMBL" id="CP053697">
    <property type="protein sequence ID" value="QKE64262.1"/>
    <property type="molecule type" value="Genomic_DNA"/>
</dbReference>
<evidence type="ECO:0000259" key="10">
    <source>
        <dbReference type="PROSITE" id="PS50885"/>
    </source>
</evidence>
<evidence type="ECO:0000256" key="1">
    <source>
        <dbReference type="ARBA" id="ARBA00004141"/>
    </source>
</evidence>
<evidence type="ECO:0000256" key="3">
    <source>
        <dbReference type="ARBA" id="ARBA00022989"/>
    </source>
</evidence>
<dbReference type="GO" id="GO:0006935">
    <property type="term" value="P:chemotaxis"/>
    <property type="evidence" value="ECO:0007669"/>
    <property type="project" value="UniProtKB-ARBA"/>
</dbReference>
<evidence type="ECO:0000259" key="9">
    <source>
        <dbReference type="PROSITE" id="PS50111"/>
    </source>
</evidence>
<dbReference type="InterPro" id="IPR003660">
    <property type="entry name" value="HAMP_dom"/>
</dbReference>
<feature type="domain" description="Methyl-accepting transducer" evidence="9">
    <location>
        <begin position="268"/>
        <end position="504"/>
    </location>
</feature>
<protein>
    <submittedName>
        <fullName evidence="11">Methyl-accepting chemotaxis protein</fullName>
    </submittedName>
</protein>
<evidence type="ECO:0000313" key="12">
    <source>
        <dbReference type="Proteomes" id="UP000501379"/>
    </source>
</evidence>
<dbReference type="CDD" id="cd11386">
    <property type="entry name" value="MCP_signal"/>
    <property type="match status" value="1"/>
</dbReference>
<dbReference type="PANTHER" id="PTHR32089">
    <property type="entry name" value="METHYL-ACCEPTING CHEMOTAXIS PROTEIN MCPB"/>
    <property type="match status" value="1"/>
</dbReference>
<evidence type="ECO:0000256" key="7">
    <source>
        <dbReference type="PROSITE-ProRule" id="PRU00284"/>
    </source>
</evidence>
<dbReference type="AlphaFoldDB" id="A0A6M8FIU9"/>
<dbReference type="Pfam" id="PF00672">
    <property type="entry name" value="HAMP"/>
    <property type="match status" value="1"/>
</dbReference>
<keyword evidence="3 8" id="KW-1133">Transmembrane helix</keyword>
<evidence type="ECO:0000256" key="2">
    <source>
        <dbReference type="ARBA" id="ARBA00022692"/>
    </source>
</evidence>
<keyword evidence="2 8" id="KW-0812">Transmembrane</keyword>
<dbReference type="GO" id="GO:0016020">
    <property type="term" value="C:membrane"/>
    <property type="evidence" value="ECO:0007669"/>
    <property type="project" value="UniProtKB-SubCell"/>
</dbReference>
<dbReference type="SMART" id="SM00283">
    <property type="entry name" value="MA"/>
    <property type="match status" value="1"/>
</dbReference>
<comment type="similarity">
    <text evidence="6">Belongs to the methyl-accepting chemotaxis (MCP) protein family.</text>
</comment>
<sequence>MLNQLSVRSRLLALALLPLAVLLGVMLLALSNAGRINQSFEELFIDRMQPISQLKEVSDAYAVSMVDALHKHRAGLLDENALRQTFGAARQRIDQAWGAYTATRLTAEEDSRVARTRPLMAAADRLAQELLGEAGDGLRNEDTASFNQRLYATFDPLSTELDGLVRLQLSEGDKLHEAAAAEYQGMQNSFIAIGLVALTLVLGFSLLVNRSINRPLQALCALIGQVQSSSDLTLRADSAGEDELARTAAAFNAMLEHFQQLIRHLGDSSIQLAAASEEMSAISAQVSDAASGQGEQTTMVATAVHQMSAAIQEVAQNALGMSHMAGDARREAHQGTALVQANLQSIERLSQSVQEGAAVINRLHSQSDEIGSVLGVIRSIAEQTNLLALNAAIEAARAGEAGRGFAVVADEVRSLASNTQKATESIRGMIDALQDGARLAVAAMQQSREQAEASVSHARESGEVLAHIANAIDGIADGNVQISTATEEQTAVANEISQNITQLNDSIQEVVSGAQQSAIASRDLAQLASGQQQQVERFRA</sequence>
<keyword evidence="12" id="KW-1185">Reference proteome</keyword>
<dbReference type="KEGG" id="pcam:HNE05_13175"/>
<dbReference type="SMART" id="SM00304">
    <property type="entry name" value="HAMP"/>
    <property type="match status" value="1"/>
</dbReference>
<dbReference type="PANTHER" id="PTHR32089:SF119">
    <property type="entry name" value="METHYL-ACCEPTING CHEMOTAXIS PROTEIN CTPL"/>
    <property type="match status" value="1"/>
</dbReference>
<dbReference type="InterPro" id="IPR024478">
    <property type="entry name" value="HlyB_4HB_MCP"/>
</dbReference>
<name>A0A6M8FIU9_9GAMM</name>
<feature type="transmembrane region" description="Helical" evidence="8">
    <location>
        <begin position="190"/>
        <end position="208"/>
    </location>
</feature>
<dbReference type="Proteomes" id="UP000501379">
    <property type="component" value="Chromosome"/>
</dbReference>
<comment type="subcellular location">
    <subcellularLocation>
        <location evidence="1">Membrane</location>
        <topology evidence="1">Multi-pass membrane protein</topology>
    </subcellularLocation>
</comment>
<accession>A0A6M8FIU9</accession>
<dbReference type="SUPFAM" id="SSF58104">
    <property type="entry name" value="Methyl-accepting chemotaxis protein (MCP) signaling domain"/>
    <property type="match status" value="1"/>
</dbReference>
<dbReference type="PROSITE" id="PS50111">
    <property type="entry name" value="CHEMOTAXIS_TRANSDUC_2"/>
    <property type="match status" value="1"/>
</dbReference>
<keyword evidence="5 7" id="KW-0807">Transducer</keyword>
<feature type="domain" description="HAMP" evidence="10">
    <location>
        <begin position="210"/>
        <end position="263"/>
    </location>
</feature>
<proteinExistence type="inferred from homology"/>
<dbReference type="RefSeq" id="WP_173209024.1">
    <property type="nucleotide sequence ID" value="NZ_CP053697.2"/>
</dbReference>
<organism evidence="11 12">
    <name type="scientific">Aquipseudomonas campi</name>
    <dbReference type="NCBI Taxonomy" id="2731681"/>
    <lineage>
        <taxon>Bacteria</taxon>
        <taxon>Pseudomonadati</taxon>
        <taxon>Pseudomonadota</taxon>
        <taxon>Gammaproteobacteria</taxon>
        <taxon>Pseudomonadales</taxon>
        <taxon>Pseudomonadaceae</taxon>
        <taxon>Aquipseudomonas</taxon>
    </lineage>
</organism>
<dbReference type="InterPro" id="IPR004089">
    <property type="entry name" value="MCPsignal_dom"/>
</dbReference>
<dbReference type="PROSITE" id="PS50885">
    <property type="entry name" value="HAMP"/>
    <property type="match status" value="1"/>
</dbReference>
<evidence type="ECO:0000313" key="11">
    <source>
        <dbReference type="EMBL" id="QKE64262.1"/>
    </source>
</evidence>
<keyword evidence="4 8" id="KW-0472">Membrane</keyword>
<dbReference type="FunFam" id="1.10.287.950:FF:000001">
    <property type="entry name" value="Methyl-accepting chemotaxis sensory transducer"/>
    <property type="match status" value="1"/>
</dbReference>
<evidence type="ECO:0000256" key="5">
    <source>
        <dbReference type="ARBA" id="ARBA00023224"/>
    </source>
</evidence>
<dbReference type="Gene3D" id="1.10.287.950">
    <property type="entry name" value="Methyl-accepting chemotaxis protein"/>
    <property type="match status" value="1"/>
</dbReference>
<evidence type="ECO:0000256" key="6">
    <source>
        <dbReference type="ARBA" id="ARBA00029447"/>
    </source>
</evidence>
<gene>
    <name evidence="11" type="ORF">HNE05_13175</name>
</gene>
<dbReference type="GO" id="GO:0007165">
    <property type="term" value="P:signal transduction"/>
    <property type="evidence" value="ECO:0007669"/>
    <property type="project" value="UniProtKB-KW"/>
</dbReference>
<dbReference type="Pfam" id="PF12729">
    <property type="entry name" value="4HB_MCP_1"/>
    <property type="match status" value="1"/>
</dbReference>
<evidence type="ECO:0000256" key="8">
    <source>
        <dbReference type="SAM" id="Phobius"/>
    </source>
</evidence>